<protein>
    <recommendedName>
        <fullName evidence="5">Multidrug export protein MepA</fullName>
    </recommendedName>
    <alternativeName>
        <fullName evidence="14">Multidrug-efflux transporter</fullName>
    </alternativeName>
    <alternativeName>
        <fullName evidence="4">Probable multidrug resistance protein NorM</fullName>
    </alternativeName>
</protein>
<dbReference type="GO" id="GO:0015297">
    <property type="term" value="F:antiporter activity"/>
    <property type="evidence" value="ECO:0007669"/>
    <property type="project" value="UniProtKB-KW"/>
</dbReference>
<feature type="transmembrane region" description="Helical" evidence="15">
    <location>
        <begin position="172"/>
        <end position="194"/>
    </location>
</feature>
<dbReference type="EMBL" id="BSBO01000044">
    <property type="protein sequence ID" value="GLG06027.1"/>
    <property type="molecule type" value="Genomic_DNA"/>
</dbReference>
<dbReference type="CDD" id="cd13143">
    <property type="entry name" value="MATE_MepA_like"/>
    <property type="match status" value="1"/>
</dbReference>
<comment type="function">
    <text evidence="1">Multidrug efflux pump.</text>
</comment>
<dbReference type="PIRSF" id="PIRSF006603">
    <property type="entry name" value="DinF"/>
    <property type="match status" value="1"/>
</dbReference>
<keyword evidence="8" id="KW-1003">Cell membrane</keyword>
<comment type="caution">
    <text evidence="16">The sequence shown here is derived from an EMBL/GenBank/DDBJ whole genome shotgun (WGS) entry which is preliminary data.</text>
</comment>
<keyword evidence="7" id="KW-0050">Antiport</keyword>
<dbReference type="PANTHER" id="PTHR43298">
    <property type="entry name" value="MULTIDRUG RESISTANCE PROTEIN NORM-RELATED"/>
    <property type="match status" value="1"/>
</dbReference>
<feature type="transmembrane region" description="Helical" evidence="15">
    <location>
        <begin position="58"/>
        <end position="78"/>
    </location>
</feature>
<dbReference type="AlphaFoldDB" id="A0A9W6C913"/>
<dbReference type="Proteomes" id="UP001145145">
    <property type="component" value="Unassembled WGS sequence"/>
</dbReference>
<evidence type="ECO:0000256" key="12">
    <source>
        <dbReference type="ARBA" id="ARBA00023136"/>
    </source>
</evidence>
<proteinExistence type="inferred from homology"/>
<keyword evidence="12 15" id="KW-0472">Membrane</keyword>
<evidence type="ECO:0000256" key="13">
    <source>
        <dbReference type="ARBA" id="ARBA00023251"/>
    </source>
</evidence>
<reference evidence="16 17" key="1">
    <citation type="journal article" date="2023" name="Int. J. Syst. Evol. Microbiol.">
        <title>Sellimonas catena sp. nov., isolated from human faeces.</title>
        <authorList>
            <person name="Hisatomi A."/>
            <person name="Ohkuma M."/>
            <person name="Sakamoto M."/>
        </authorList>
    </citation>
    <scope>NUCLEOTIDE SEQUENCE [LARGE SCALE GENOMIC DNA]</scope>
    <source>
        <strain evidence="16 17">12EGH17</strain>
    </source>
</reference>
<keyword evidence="11" id="KW-0406">Ion transport</keyword>
<dbReference type="RefSeq" id="WP_191433972.1">
    <property type="nucleotide sequence ID" value="NZ_BSBO01000044.1"/>
</dbReference>
<feature type="transmembrane region" description="Helical" evidence="15">
    <location>
        <begin position="242"/>
        <end position="259"/>
    </location>
</feature>
<dbReference type="PANTHER" id="PTHR43298:SF2">
    <property type="entry name" value="FMN_FAD EXPORTER YEEO-RELATED"/>
    <property type="match status" value="1"/>
</dbReference>
<comment type="subcellular location">
    <subcellularLocation>
        <location evidence="2">Cell membrane</location>
        <topology evidence="2">Multi-pass membrane protein</topology>
    </subcellularLocation>
</comment>
<dbReference type="GO" id="GO:0046677">
    <property type="term" value="P:response to antibiotic"/>
    <property type="evidence" value="ECO:0007669"/>
    <property type="project" value="UniProtKB-KW"/>
</dbReference>
<feature type="transmembrane region" description="Helical" evidence="15">
    <location>
        <begin position="139"/>
        <end position="160"/>
    </location>
</feature>
<evidence type="ECO:0000256" key="10">
    <source>
        <dbReference type="ARBA" id="ARBA00022989"/>
    </source>
</evidence>
<organism evidence="16 17">
    <name type="scientific">Sellimonas catena</name>
    <dbReference type="NCBI Taxonomy" id="2994035"/>
    <lineage>
        <taxon>Bacteria</taxon>
        <taxon>Bacillati</taxon>
        <taxon>Bacillota</taxon>
        <taxon>Clostridia</taxon>
        <taxon>Lachnospirales</taxon>
        <taxon>Lachnospiraceae</taxon>
        <taxon>Sellimonas</taxon>
    </lineage>
</organism>
<evidence type="ECO:0000313" key="16">
    <source>
        <dbReference type="EMBL" id="GLG06027.1"/>
    </source>
</evidence>
<feature type="transmembrane region" description="Helical" evidence="15">
    <location>
        <begin position="404"/>
        <end position="423"/>
    </location>
</feature>
<keyword evidence="17" id="KW-1185">Reference proteome</keyword>
<dbReference type="GO" id="GO:0005886">
    <property type="term" value="C:plasma membrane"/>
    <property type="evidence" value="ECO:0007669"/>
    <property type="project" value="UniProtKB-SubCell"/>
</dbReference>
<dbReference type="InterPro" id="IPR050222">
    <property type="entry name" value="MATE_MdtK"/>
</dbReference>
<dbReference type="InterPro" id="IPR002528">
    <property type="entry name" value="MATE_fam"/>
</dbReference>
<feature type="transmembrane region" description="Helical" evidence="15">
    <location>
        <begin position="200"/>
        <end position="222"/>
    </location>
</feature>
<evidence type="ECO:0000256" key="9">
    <source>
        <dbReference type="ARBA" id="ARBA00022692"/>
    </source>
</evidence>
<evidence type="ECO:0000256" key="5">
    <source>
        <dbReference type="ARBA" id="ARBA00022106"/>
    </source>
</evidence>
<evidence type="ECO:0000256" key="15">
    <source>
        <dbReference type="SAM" id="Phobius"/>
    </source>
</evidence>
<evidence type="ECO:0000256" key="7">
    <source>
        <dbReference type="ARBA" id="ARBA00022449"/>
    </source>
</evidence>
<keyword evidence="13" id="KW-0046">Antibiotic resistance</keyword>
<keyword evidence="9 15" id="KW-0812">Transmembrane</keyword>
<dbReference type="GO" id="GO:0006811">
    <property type="term" value="P:monoatomic ion transport"/>
    <property type="evidence" value="ECO:0007669"/>
    <property type="project" value="UniProtKB-KW"/>
</dbReference>
<evidence type="ECO:0000256" key="8">
    <source>
        <dbReference type="ARBA" id="ARBA00022475"/>
    </source>
</evidence>
<dbReference type="NCBIfam" id="TIGR00797">
    <property type="entry name" value="matE"/>
    <property type="match status" value="1"/>
</dbReference>
<dbReference type="InterPro" id="IPR048279">
    <property type="entry name" value="MdtK-like"/>
</dbReference>
<dbReference type="InterPro" id="IPR045070">
    <property type="entry name" value="MATE_MepA-like"/>
</dbReference>
<evidence type="ECO:0000256" key="2">
    <source>
        <dbReference type="ARBA" id="ARBA00004651"/>
    </source>
</evidence>
<dbReference type="GO" id="GO:0042910">
    <property type="term" value="F:xenobiotic transmembrane transporter activity"/>
    <property type="evidence" value="ECO:0007669"/>
    <property type="project" value="InterPro"/>
</dbReference>
<feature type="transmembrane region" description="Helical" evidence="15">
    <location>
        <begin position="18"/>
        <end position="38"/>
    </location>
</feature>
<feature type="transmembrane region" description="Helical" evidence="15">
    <location>
        <begin position="323"/>
        <end position="345"/>
    </location>
</feature>
<evidence type="ECO:0000313" key="17">
    <source>
        <dbReference type="Proteomes" id="UP001145145"/>
    </source>
</evidence>
<keyword evidence="6" id="KW-0813">Transport</keyword>
<sequence>MEENEKIVLFEKASIPSAVAKLSVPMIFSSLVMVLYNMADTYFVGMLNNPVENAAVSLAAPVLLAFNAINNLFGVGTSSMMSRALGRKDYEVVSESSAFGFYCSLICGVLFGLLCGLFHGPLLTLIGADETTRAATQGYMFWTVYLGAAPSILNVVMAYLVRSEGAALHASIGTMSGCFLNMILDPIFILPWGFHMGAAGAGLATCISNCVACLYFFVLLYVKRGNTFVCINPKKFRIKRQIIREVCGVGIPASIQNLLNVTGMTVLNNFTSAYGADAVAAMGIAYKIYMVPMQVAMGFSQGIMPLVSYNFASGNRRRMKDTILFALKLIVPVLAVVTVLYYINAGRLISLFMNNEAIIAYGTRFLHGFGLGICFISVDFLAVGVFQALGFGRYALLFAVMRKLILEIPALLILNMIFPLYGLAYAQCTAEFILCICAILMLRHIFRTYQDTKEYASSH</sequence>
<evidence type="ECO:0000256" key="4">
    <source>
        <dbReference type="ARBA" id="ARBA00020268"/>
    </source>
</evidence>
<dbReference type="Pfam" id="PF01554">
    <property type="entry name" value="MatE"/>
    <property type="match status" value="2"/>
</dbReference>
<keyword evidence="10 15" id="KW-1133">Transmembrane helix</keyword>
<evidence type="ECO:0000256" key="3">
    <source>
        <dbReference type="ARBA" id="ARBA00008417"/>
    </source>
</evidence>
<evidence type="ECO:0000256" key="6">
    <source>
        <dbReference type="ARBA" id="ARBA00022448"/>
    </source>
</evidence>
<feature type="transmembrane region" description="Helical" evidence="15">
    <location>
        <begin position="365"/>
        <end position="392"/>
    </location>
</feature>
<gene>
    <name evidence="16" type="ORF">Selli1_32010</name>
</gene>
<feature type="transmembrane region" description="Helical" evidence="15">
    <location>
        <begin position="99"/>
        <end position="119"/>
    </location>
</feature>
<evidence type="ECO:0000256" key="1">
    <source>
        <dbReference type="ARBA" id="ARBA00003408"/>
    </source>
</evidence>
<name>A0A9W6C913_9FIRM</name>
<evidence type="ECO:0000256" key="11">
    <source>
        <dbReference type="ARBA" id="ARBA00023065"/>
    </source>
</evidence>
<evidence type="ECO:0000256" key="14">
    <source>
        <dbReference type="ARBA" id="ARBA00031636"/>
    </source>
</evidence>
<comment type="similarity">
    <text evidence="3">Belongs to the multi antimicrobial extrusion (MATE) (TC 2.A.66.1) family. MepA subfamily.</text>
</comment>
<accession>A0A9W6C913</accession>
<feature type="transmembrane region" description="Helical" evidence="15">
    <location>
        <begin position="429"/>
        <end position="446"/>
    </location>
</feature>